<name>A0A2B7YZH9_POLH7</name>
<gene>
    <name evidence="3" type="ORF">AJ80_01283</name>
</gene>
<evidence type="ECO:0000259" key="2">
    <source>
        <dbReference type="Pfam" id="PF13472"/>
    </source>
</evidence>
<sequence>MVHLKLLAAIGYGLLAPVLAQGSLRYMPFGDSITELGCWRAEVWQKLQEAGGPAIDFVGSMNSQTQCSGLNYDRNHEGHAGFQAVNIANQNQLVNWLQSNPADIITMHLGTNDVLNGRSTNDIIASFDKMVDQMRASNPRMRIIVAQIIPLPFTDQLVRDLNVAIPAWAQSKNIAESPIWVIDQYEGFSSSDLGGDGIHPNAAGDTKIANKFFPAIVKAAQSLQAENYANERKAVGFSALSDIH</sequence>
<protein>
    <recommendedName>
        <fullName evidence="2">SGNH hydrolase-type esterase domain-containing protein</fullName>
    </recommendedName>
</protein>
<feature type="domain" description="SGNH hydrolase-type esterase" evidence="2">
    <location>
        <begin position="29"/>
        <end position="204"/>
    </location>
</feature>
<dbReference type="AlphaFoldDB" id="A0A2B7YZH9"/>
<feature type="signal peptide" evidence="1">
    <location>
        <begin position="1"/>
        <end position="20"/>
    </location>
</feature>
<dbReference type="OrthoDB" id="4181430at2759"/>
<organism evidence="3 4">
    <name type="scientific">Polytolypa hystricis (strain UAMH7299)</name>
    <dbReference type="NCBI Taxonomy" id="1447883"/>
    <lineage>
        <taxon>Eukaryota</taxon>
        <taxon>Fungi</taxon>
        <taxon>Dikarya</taxon>
        <taxon>Ascomycota</taxon>
        <taxon>Pezizomycotina</taxon>
        <taxon>Eurotiomycetes</taxon>
        <taxon>Eurotiomycetidae</taxon>
        <taxon>Onygenales</taxon>
        <taxon>Onygenales incertae sedis</taxon>
        <taxon>Polytolypa</taxon>
    </lineage>
</organism>
<dbReference type="InterPro" id="IPR051532">
    <property type="entry name" value="Ester_Hydrolysis_Enzymes"/>
</dbReference>
<evidence type="ECO:0000256" key="1">
    <source>
        <dbReference type="SAM" id="SignalP"/>
    </source>
</evidence>
<dbReference type="Gene3D" id="3.40.50.1110">
    <property type="entry name" value="SGNH hydrolase"/>
    <property type="match status" value="1"/>
</dbReference>
<dbReference type="CDD" id="cd01833">
    <property type="entry name" value="XynB_like"/>
    <property type="match status" value="1"/>
</dbReference>
<proteinExistence type="predicted"/>
<evidence type="ECO:0000313" key="3">
    <source>
        <dbReference type="EMBL" id="PGH27096.1"/>
    </source>
</evidence>
<evidence type="ECO:0000313" key="4">
    <source>
        <dbReference type="Proteomes" id="UP000224634"/>
    </source>
</evidence>
<dbReference type="InterPro" id="IPR036514">
    <property type="entry name" value="SGNH_hydro_sf"/>
</dbReference>
<dbReference type="InterPro" id="IPR013830">
    <property type="entry name" value="SGNH_hydro"/>
</dbReference>
<dbReference type="PANTHER" id="PTHR30383">
    <property type="entry name" value="THIOESTERASE 1/PROTEASE 1/LYSOPHOSPHOLIPASE L1"/>
    <property type="match status" value="1"/>
</dbReference>
<reference evidence="3 4" key="1">
    <citation type="submission" date="2017-10" db="EMBL/GenBank/DDBJ databases">
        <title>Comparative genomics in systemic dimorphic fungi from Ajellomycetaceae.</title>
        <authorList>
            <person name="Munoz J.F."/>
            <person name="Mcewen J.G."/>
            <person name="Clay O.K."/>
            <person name="Cuomo C.A."/>
        </authorList>
    </citation>
    <scope>NUCLEOTIDE SEQUENCE [LARGE SCALE GENOMIC DNA]</scope>
    <source>
        <strain evidence="3 4">UAMH7299</strain>
    </source>
</reference>
<dbReference type="GO" id="GO:0004622">
    <property type="term" value="F:phosphatidylcholine lysophospholipase activity"/>
    <property type="evidence" value="ECO:0007669"/>
    <property type="project" value="TreeGrafter"/>
</dbReference>
<dbReference type="Pfam" id="PF13472">
    <property type="entry name" value="Lipase_GDSL_2"/>
    <property type="match status" value="1"/>
</dbReference>
<feature type="chain" id="PRO_5012021731" description="SGNH hydrolase-type esterase domain-containing protein" evidence="1">
    <location>
        <begin position="21"/>
        <end position="244"/>
    </location>
</feature>
<dbReference type="PANTHER" id="PTHR30383:SF2">
    <property type="entry name" value="CELLULOSE-BINDING PROTEIN"/>
    <property type="match status" value="1"/>
</dbReference>
<accession>A0A2B7YZH9</accession>
<keyword evidence="4" id="KW-1185">Reference proteome</keyword>
<keyword evidence="1" id="KW-0732">Signal</keyword>
<comment type="caution">
    <text evidence="3">The sequence shown here is derived from an EMBL/GenBank/DDBJ whole genome shotgun (WGS) entry which is preliminary data.</text>
</comment>
<dbReference type="EMBL" id="PDNA01000010">
    <property type="protein sequence ID" value="PGH27096.1"/>
    <property type="molecule type" value="Genomic_DNA"/>
</dbReference>
<dbReference type="Proteomes" id="UP000224634">
    <property type="component" value="Unassembled WGS sequence"/>
</dbReference>
<dbReference type="SUPFAM" id="SSF52266">
    <property type="entry name" value="SGNH hydrolase"/>
    <property type="match status" value="1"/>
</dbReference>